<dbReference type="RefSeq" id="WP_004579367.1">
    <property type="nucleotide sequence ID" value="NZ_AP028878.1"/>
</dbReference>
<dbReference type="eggNOG" id="COG1030">
    <property type="taxonomic scope" value="Bacteria"/>
</dbReference>
<dbReference type="OrthoDB" id="5289056at2"/>
<dbReference type="Gene3D" id="3.90.226.10">
    <property type="entry name" value="2-enoyl-CoA Hydratase, Chain A, domain 1"/>
    <property type="match status" value="1"/>
</dbReference>
<evidence type="ECO:0000259" key="7">
    <source>
        <dbReference type="Pfam" id="PF01957"/>
    </source>
</evidence>
<feature type="transmembrane region" description="Helical" evidence="6">
    <location>
        <begin position="334"/>
        <end position="350"/>
    </location>
</feature>
<dbReference type="Pfam" id="PF24961">
    <property type="entry name" value="NfeD_membrane"/>
    <property type="match status" value="1"/>
</dbReference>
<dbReference type="InterPro" id="IPR052165">
    <property type="entry name" value="Membrane_assoc_protease"/>
</dbReference>
<dbReference type="SUPFAM" id="SSF52096">
    <property type="entry name" value="ClpP/crotonase"/>
    <property type="match status" value="1"/>
</dbReference>
<evidence type="ECO:0000313" key="11">
    <source>
        <dbReference type="Proteomes" id="UP000013165"/>
    </source>
</evidence>
<keyword evidence="4 6" id="KW-0472">Membrane</keyword>
<protein>
    <submittedName>
        <fullName evidence="10">Nodulation protein NfeD</fullName>
    </submittedName>
</protein>
<feature type="domain" description="NfeD1b N-terminal" evidence="9">
    <location>
        <begin position="47"/>
        <end position="150"/>
    </location>
</feature>
<dbReference type="InterPro" id="IPR056739">
    <property type="entry name" value="NfeD_membrane"/>
</dbReference>
<evidence type="ECO:0000256" key="1">
    <source>
        <dbReference type="ARBA" id="ARBA00004141"/>
    </source>
</evidence>
<dbReference type="AlphaFoldDB" id="N6WU55"/>
<feature type="transmembrane region" description="Helical" evidence="6">
    <location>
        <begin position="382"/>
        <end position="403"/>
    </location>
</feature>
<dbReference type="GO" id="GO:0016020">
    <property type="term" value="C:membrane"/>
    <property type="evidence" value="ECO:0007669"/>
    <property type="project" value="UniProtKB-SubCell"/>
</dbReference>
<keyword evidence="11" id="KW-1185">Reference proteome</keyword>
<evidence type="ECO:0000259" key="9">
    <source>
        <dbReference type="Pfam" id="PF25145"/>
    </source>
</evidence>
<dbReference type="Pfam" id="PF25145">
    <property type="entry name" value="NfeD1b_N"/>
    <property type="match status" value="1"/>
</dbReference>
<comment type="subcellular location">
    <subcellularLocation>
        <location evidence="1">Membrane</location>
        <topology evidence="1">Multi-pass membrane protein</topology>
    </subcellularLocation>
</comment>
<feature type="transmembrane region" description="Helical" evidence="6">
    <location>
        <begin position="357"/>
        <end position="376"/>
    </location>
</feature>
<dbReference type="InterPro" id="IPR056738">
    <property type="entry name" value="NfeD1b_N"/>
</dbReference>
<sequence>MGRKLRPAMHPLMLGFWLICLGLGFGLSIHSLAQDDSPSADSQGTAHVLTINGAIGPATMDYLLRGLEHAEEQQARLVIIRMDTPGGLMTSMRDMIKAILASPVPVATYVSPSGARAASAGTYILYGSHIAAMAPATHLGSATPVQMGGVPGQDQPEEKKQPTDGEESGDGQGSEENQESAPSGSAMERKVLEDAVAYIRSLAERHDRNADWAERAVREAVNLSAPNALEQNVIDVIAADIPELLNKINGRTVVMAQGERTLQTANLALERFDPDWRTRLLSVLTDPNVAYFLMIIGFYGIIFELANPGSLVPGVIGAICLVLALFAFQVLSVNYAGLALILLGLAFIVAEAFMPSFGILGLGGVIAFVVGSVILMDGTHQAISLPVIGGTAAVAAGFMLWTVTRFMTVRKRKVVSGVEQMEGEEGLALDTFTAQEDQYRGHARLNGERWNAISSAPIEKGQTVRVEKVEGLTAVVIPLNETTTHTASS</sequence>
<feature type="domain" description="NfeD-like C-terminal" evidence="7">
    <location>
        <begin position="418"/>
        <end position="476"/>
    </location>
</feature>
<dbReference type="CDD" id="cd07020">
    <property type="entry name" value="Clp_protease_NfeD_1"/>
    <property type="match status" value="1"/>
</dbReference>
<feature type="domain" description="NfeD integral membrane" evidence="8">
    <location>
        <begin position="288"/>
        <end position="404"/>
    </location>
</feature>
<name>N6WU55_9GAMM</name>
<dbReference type="PANTHER" id="PTHR33507">
    <property type="entry name" value="INNER MEMBRANE PROTEIN YBBJ"/>
    <property type="match status" value="1"/>
</dbReference>
<evidence type="ECO:0000259" key="8">
    <source>
        <dbReference type="Pfam" id="PF24961"/>
    </source>
</evidence>
<dbReference type="Pfam" id="PF01957">
    <property type="entry name" value="NfeD"/>
    <property type="match status" value="1"/>
</dbReference>
<feature type="region of interest" description="Disordered" evidence="5">
    <location>
        <begin position="142"/>
        <end position="186"/>
    </location>
</feature>
<gene>
    <name evidence="10" type="ORF">J057_06971</name>
</gene>
<proteinExistence type="predicted"/>
<feature type="transmembrane region" description="Helical" evidence="6">
    <location>
        <begin position="289"/>
        <end position="306"/>
    </location>
</feature>
<dbReference type="PATRIC" id="fig|626887.3.peg.1381"/>
<keyword evidence="2 6" id="KW-0812">Transmembrane</keyword>
<reference evidence="10 11" key="1">
    <citation type="journal article" date="2013" name="Genome Announc.">
        <title>Genome Sequence of the Polycyclic Aromatic Hydrocarbon-Degrading Bacterium Strain Marinobacter nanhaiticus D15-8WT.</title>
        <authorList>
            <person name="Cui Z."/>
            <person name="Gao W."/>
            <person name="Li Q."/>
            <person name="Xu G."/>
            <person name="Zheng L."/>
        </authorList>
    </citation>
    <scope>NUCLEOTIDE SEQUENCE [LARGE SCALE GENOMIC DNA]</scope>
    <source>
        <strain evidence="10 11">D15-8W</strain>
    </source>
</reference>
<dbReference type="Gene3D" id="2.40.50.140">
    <property type="entry name" value="Nucleic acid-binding proteins"/>
    <property type="match status" value="1"/>
</dbReference>
<dbReference type="SUPFAM" id="SSF141322">
    <property type="entry name" value="NfeD domain-like"/>
    <property type="match status" value="1"/>
</dbReference>
<evidence type="ECO:0000313" key="10">
    <source>
        <dbReference type="EMBL" id="ENO15071.1"/>
    </source>
</evidence>
<dbReference type="HOGENOM" id="CLU_024619_1_0_6"/>
<evidence type="ECO:0000256" key="5">
    <source>
        <dbReference type="SAM" id="MobiDB-lite"/>
    </source>
</evidence>
<feature type="transmembrane region" description="Helical" evidence="6">
    <location>
        <begin position="311"/>
        <end position="328"/>
    </location>
</feature>
<evidence type="ECO:0000256" key="3">
    <source>
        <dbReference type="ARBA" id="ARBA00022989"/>
    </source>
</evidence>
<comment type="caution">
    <text evidence="10">The sequence shown here is derived from an EMBL/GenBank/DDBJ whole genome shotgun (WGS) entry which is preliminary data.</text>
</comment>
<dbReference type="PANTHER" id="PTHR33507:SF4">
    <property type="entry name" value="NODULATION COMPETITIVENESS PROTEIN NFED"/>
    <property type="match status" value="1"/>
</dbReference>
<evidence type="ECO:0000256" key="6">
    <source>
        <dbReference type="SAM" id="Phobius"/>
    </source>
</evidence>
<dbReference type="STRING" id="626887.J057_06971"/>
<dbReference type="InterPro" id="IPR029045">
    <property type="entry name" value="ClpP/crotonase-like_dom_sf"/>
</dbReference>
<dbReference type="EMBL" id="APLQ01000011">
    <property type="protein sequence ID" value="ENO15071.1"/>
    <property type="molecule type" value="Genomic_DNA"/>
</dbReference>
<dbReference type="FunFam" id="3.90.226.10:FF:000089">
    <property type="entry name" value="Membrane-bound serine protease"/>
    <property type="match status" value="1"/>
</dbReference>
<keyword evidence="3 6" id="KW-1133">Transmembrane helix</keyword>
<dbReference type="InterPro" id="IPR012340">
    <property type="entry name" value="NA-bd_OB-fold"/>
</dbReference>
<organism evidence="10 11">
    <name type="scientific">Marinobacter nanhaiticus D15-8W</name>
    <dbReference type="NCBI Taxonomy" id="626887"/>
    <lineage>
        <taxon>Bacteria</taxon>
        <taxon>Pseudomonadati</taxon>
        <taxon>Pseudomonadota</taxon>
        <taxon>Gammaproteobacteria</taxon>
        <taxon>Pseudomonadales</taxon>
        <taxon>Marinobacteraceae</taxon>
        <taxon>Marinobacter</taxon>
    </lineage>
</organism>
<evidence type="ECO:0000256" key="4">
    <source>
        <dbReference type="ARBA" id="ARBA00023136"/>
    </source>
</evidence>
<dbReference type="InterPro" id="IPR002810">
    <property type="entry name" value="NfeD-like_C"/>
</dbReference>
<dbReference type="Proteomes" id="UP000013165">
    <property type="component" value="Unassembled WGS sequence"/>
</dbReference>
<accession>N6WU55</accession>
<evidence type="ECO:0000256" key="2">
    <source>
        <dbReference type="ARBA" id="ARBA00022692"/>
    </source>
</evidence>